<feature type="compositionally biased region" description="Polar residues" evidence="1">
    <location>
        <begin position="127"/>
        <end position="136"/>
    </location>
</feature>
<sequence>MTSDGRKKMVERYDCTGAGDVDTSIVVQANDDGNIVGVSGRLLKIPTDWTNPSGQFHIGIVNCYDLYPANLRERIEKYRKEKLWDPGFKKVFADTMRKLQYCSSFSTNTLNGSEDDTLLDNKDKYGSQKNQSLNVK</sequence>
<proteinExistence type="predicted"/>
<protein>
    <submittedName>
        <fullName evidence="2">Uncharacterized protein</fullName>
    </submittedName>
</protein>
<feature type="region of interest" description="Disordered" evidence="1">
    <location>
        <begin position="116"/>
        <end position="136"/>
    </location>
</feature>
<accession>A0A7R9BAG5</accession>
<dbReference type="Gene3D" id="2.20.25.690">
    <property type="match status" value="1"/>
</dbReference>
<evidence type="ECO:0000256" key="1">
    <source>
        <dbReference type="SAM" id="MobiDB-lite"/>
    </source>
</evidence>
<dbReference type="EMBL" id="OC011592">
    <property type="protein sequence ID" value="CAD7268096.1"/>
    <property type="molecule type" value="Genomic_DNA"/>
</dbReference>
<organism evidence="2">
    <name type="scientific">Timema shepardi</name>
    <name type="common">Walking stick</name>
    <dbReference type="NCBI Taxonomy" id="629360"/>
    <lineage>
        <taxon>Eukaryota</taxon>
        <taxon>Metazoa</taxon>
        <taxon>Ecdysozoa</taxon>
        <taxon>Arthropoda</taxon>
        <taxon>Hexapoda</taxon>
        <taxon>Insecta</taxon>
        <taxon>Pterygota</taxon>
        <taxon>Neoptera</taxon>
        <taxon>Polyneoptera</taxon>
        <taxon>Phasmatodea</taxon>
        <taxon>Timematodea</taxon>
        <taxon>Timematoidea</taxon>
        <taxon>Timematidae</taxon>
        <taxon>Timema</taxon>
    </lineage>
</organism>
<gene>
    <name evidence="2" type="ORF">TSIB3V08_LOCUS12098</name>
</gene>
<evidence type="ECO:0000313" key="2">
    <source>
        <dbReference type="EMBL" id="CAD7268096.1"/>
    </source>
</evidence>
<reference evidence="2" key="1">
    <citation type="submission" date="2020-11" db="EMBL/GenBank/DDBJ databases">
        <authorList>
            <person name="Tran Van P."/>
        </authorList>
    </citation>
    <scope>NUCLEOTIDE SEQUENCE</scope>
</reference>
<dbReference type="AlphaFoldDB" id="A0A7R9BAG5"/>
<name>A0A7R9BAG5_TIMSH</name>